<reference evidence="4" key="1">
    <citation type="submission" date="2025-08" db="UniProtKB">
        <authorList>
            <consortium name="RefSeq"/>
        </authorList>
    </citation>
    <scope>IDENTIFICATION</scope>
    <source>
        <strain evidence="4">Wakin</strain>
        <tissue evidence="4">Muscle</tissue>
    </source>
</reference>
<dbReference type="KEGG" id="caua:113073559"/>
<evidence type="ECO:0000313" key="3">
    <source>
        <dbReference type="Proteomes" id="UP000515129"/>
    </source>
</evidence>
<dbReference type="PANTHER" id="PTHR47526:SF4">
    <property type="entry name" value="SWIM-TYPE DOMAIN-CONTAINING PROTEIN"/>
    <property type="match status" value="1"/>
</dbReference>
<dbReference type="Gene3D" id="3.90.320.10">
    <property type="match status" value="1"/>
</dbReference>
<dbReference type="CDD" id="cd22343">
    <property type="entry name" value="PDDEXK_lambda_exonuclease-like"/>
    <property type="match status" value="1"/>
</dbReference>
<dbReference type="OrthoDB" id="6155932at2759"/>
<dbReference type="PANTHER" id="PTHR47526">
    <property type="entry name" value="ATP-DEPENDENT DNA HELICASE"/>
    <property type="match status" value="1"/>
</dbReference>
<proteinExistence type="predicted"/>
<feature type="domain" description="SWIM-type" evidence="2">
    <location>
        <begin position="125"/>
        <end position="161"/>
    </location>
</feature>
<dbReference type="InterPro" id="IPR007527">
    <property type="entry name" value="Znf_SWIM"/>
</dbReference>
<dbReference type="GeneID" id="113073559"/>
<dbReference type="Pfam" id="PF09588">
    <property type="entry name" value="YqaJ"/>
    <property type="match status" value="1"/>
</dbReference>
<gene>
    <name evidence="4" type="primary">LOC113073559</name>
</gene>
<accession>A0A6P6MZQ7</accession>
<dbReference type="PROSITE" id="PS50966">
    <property type="entry name" value="ZF_SWIM"/>
    <property type="match status" value="1"/>
</dbReference>
<keyword evidence="1" id="KW-0479">Metal-binding</keyword>
<dbReference type="AlphaFoldDB" id="A0A6P6MZQ7"/>
<keyword evidence="1" id="KW-0863">Zinc-finger</keyword>
<dbReference type="InterPro" id="IPR011335">
    <property type="entry name" value="Restrct_endonuc-II-like"/>
</dbReference>
<sequence length="542" mass="61358">MLKTSLKQGGLYRDKLLPDAKKRYIEKINFIGNVDPYEVPTDQWIRDPDALPPITFPDIFTYFVCGVSAYTAEQFRNYKSLEAHVQFTNGWVHDLESFKPVSGENTVVRTKVMHSQRLNEPPLKPWVIISNSGKVECAHCTCMAGVAETCTHVGALLFKVEATFRIRGKKTVTDVPAYWVLPSNLSKITAEVGYKIDYTSSARQKKMLDQRITAPSTAPGIRSRAKKRKIPQAKLDELSPLLDTLLQHSKAVGLSGMNKYYTMYTDTVQPSAVPECLATSLCDKIIDSNSLSALHLNCEKYRDAANVTDEQASSIEMCTRQQHQSSAWYASRTGRITASNMHAVFATSIEKPALTVIKKVCNPQHTVSTVQTRWGIEHEMDAQKTYLHTRAPHHTNLKVEKCGFIINPRFPEVGASPDGLTMCDCCGKGCLEVKCPFKYRSSTIQQALETKDKNFCLELSYEKLQLKKTHSYYTQMQTQIFVTGSNHCDLAVWTLKDFVVVRVFPDQEFWDLRLQKAQKFFEKVCLPELIAKYYSKNTPKVL</sequence>
<dbReference type="SUPFAM" id="SSF52980">
    <property type="entry name" value="Restriction endonuclease-like"/>
    <property type="match status" value="1"/>
</dbReference>
<dbReference type="InterPro" id="IPR011604">
    <property type="entry name" value="PDDEXK-like_dom_sf"/>
</dbReference>
<dbReference type="RefSeq" id="XP_026102180.1">
    <property type="nucleotide sequence ID" value="XM_026246395.1"/>
</dbReference>
<evidence type="ECO:0000259" key="2">
    <source>
        <dbReference type="PROSITE" id="PS50966"/>
    </source>
</evidence>
<dbReference type="GO" id="GO:0008270">
    <property type="term" value="F:zinc ion binding"/>
    <property type="evidence" value="ECO:0007669"/>
    <property type="project" value="UniProtKB-KW"/>
</dbReference>
<organism evidence="3 4">
    <name type="scientific">Carassius auratus</name>
    <name type="common">Goldfish</name>
    <dbReference type="NCBI Taxonomy" id="7957"/>
    <lineage>
        <taxon>Eukaryota</taxon>
        <taxon>Metazoa</taxon>
        <taxon>Chordata</taxon>
        <taxon>Craniata</taxon>
        <taxon>Vertebrata</taxon>
        <taxon>Euteleostomi</taxon>
        <taxon>Actinopterygii</taxon>
        <taxon>Neopterygii</taxon>
        <taxon>Teleostei</taxon>
        <taxon>Ostariophysi</taxon>
        <taxon>Cypriniformes</taxon>
        <taxon>Cyprinidae</taxon>
        <taxon>Cyprininae</taxon>
        <taxon>Carassius</taxon>
    </lineage>
</organism>
<dbReference type="GO" id="GO:0006281">
    <property type="term" value="P:DNA repair"/>
    <property type="evidence" value="ECO:0007669"/>
    <property type="project" value="UniProtKB-ARBA"/>
</dbReference>
<dbReference type="InterPro" id="IPR019080">
    <property type="entry name" value="YqaJ_viral_recombinase"/>
</dbReference>
<evidence type="ECO:0000256" key="1">
    <source>
        <dbReference type="PROSITE-ProRule" id="PRU00325"/>
    </source>
</evidence>
<name>A0A6P6MZQ7_CARAU</name>
<keyword evidence="1" id="KW-0862">Zinc</keyword>
<evidence type="ECO:0000313" key="4">
    <source>
        <dbReference type="RefSeq" id="XP_026102180.1"/>
    </source>
</evidence>
<keyword evidence="3" id="KW-1185">Reference proteome</keyword>
<dbReference type="Proteomes" id="UP000515129">
    <property type="component" value="Chromosome 5"/>
</dbReference>
<protein>
    <submittedName>
        <fullName evidence="4">Uncharacterized protein LOC113073559</fullName>
    </submittedName>
</protein>